<evidence type="ECO:0000259" key="1">
    <source>
        <dbReference type="Pfam" id="PF00849"/>
    </source>
</evidence>
<gene>
    <name evidence="2" type="primary">106076265</name>
</gene>
<organism evidence="2 3">
    <name type="scientific">Biomphalaria glabrata</name>
    <name type="common">Bloodfluke planorb</name>
    <name type="synonym">Freshwater snail</name>
    <dbReference type="NCBI Taxonomy" id="6526"/>
    <lineage>
        <taxon>Eukaryota</taxon>
        <taxon>Metazoa</taxon>
        <taxon>Spiralia</taxon>
        <taxon>Lophotrochozoa</taxon>
        <taxon>Mollusca</taxon>
        <taxon>Gastropoda</taxon>
        <taxon>Heterobranchia</taxon>
        <taxon>Euthyneura</taxon>
        <taxon>Panpulmonata</taxon>
        <taxon>Hygrophila</taxon>
        <taxon>Lymnaeoidea</taxon>
        <taxon>Planorbidae</taxon>
        <taxon>Biomphalaria</taxon>
    </lineage>
</organism>
<dbReference type="Gene3D" id="3.30.2350.10">
    <property type="entry name" value="Pseudouridine synthase"/>
    <property type="match status" value="1"/>
</dbReference>
<dbReference type="GO" id="GO:0003723">
    <property type="term" value="F:RNA binding"/>
    <property type="evidence" value="ECO:0007669"/>
    <property type="project" value="InterPro"/>
</dbReference>
<evidence type="ECO:0000313" key="3">
    <source>
        <dbReference type="Proteomes" id="UP000076420"/>
    </source>
</evidence>
<dbReference type="InterPro" id="IPR020103">
    <property type="entry name" value="PsdUridine_synth_cat_dom_sf"/>
</dbReference>
<dbReference type="PANTHER" id="PTHR21600">
    <property type="entry name" value="MITOCHONDRIAL RNA PSEUDOURIDINE SYNTHASE"/>
    <property type="match status" value="1"/>
</dbReference>
<feature type="domain" description="Pseudouridine synthase RsuA/RluA-like" evidence="1">
    <location>
        <begin position="2"/>
        <end position="142"/>
    </location>
</feature>
<accession>A0A2C9LQA1</accession>
<dbReference type="CDD" id="cd02869">
    <property type="entry name" value="PseudoU_synth_RluA_like"/>
    <property type="match status" value="1"/>
</dbReference>
<dbReference type="EnsemblMetazoa" id="BGLB033755-RA">
    <property type="protein sequence ID" value="BGLB033755-PA"/>
    <property type="gene ID" value="BGLB033755"/>
</dbReference>
<reference evidence="2" key="1">
    <citation type="submission" date="2020-05" db="UniProtKB">
        <authorList>
            <consortium name="EnsemblMetazoa"/>
        </authorList>
    </citation>
    <scope>IDENTIFICATION</scope>
    <source>
        <strain evidence="2">BB02</strain>
    </source>
</reference>
<dbReference type="KEGG" id="bgt:106076265"/>
<name>A0A2C9LQA1_BIOGL</name>
<proteinExistence type="predicted"/>
<dbReference type="Pfam" id="PF00849">
    <property type="entry name" value="PseudoU_synth_2"/>
    <property type="match status" value="1"/>
</dbReference>
<dbReference type="STRING" id="6526.A0A2C9LQA1"/>
<dbReference type="InterPro" id="IPR050188">
    <property type="entry name" value="RluA_PseudoU_synthase"/>
</dbReference>
<dbReference type="Proteomes" id="UP000076420">
    <property type="component" value="Unassembled WGS sequence"/>
</dbReference>
<dbReference type="InterPro" id="IPR006145">
    <property type="entry name" value="PsdUridine_synth_RsuA/RluA"/>
</dbReference>
<dbReference type="VEuPathDB" id="VectorBase:BGLB033755"/>
<protein>
    <recommendedName>
        <fullName evidence="1">Pseudouridine synthase RsuA/RluA-like domain-containing protein</fullName>
    </recommendedName>
</protein>
<dbReference type="GO" id="GO:0009982">
    <property type="term" value="F:pseudouridine synthase activity"/>
    <property type="evidence" value="ECO:0007669"/>
    <property type="project" value="InterPro"/>
</dbReference>
<dbReference type="InterPro" id="IPR006224">
    <property type="entry name" value="PsdUridine_synth_RluA-like_CS"/>
</dbReference>
<evidence type="ECO:0000313" key="2">
    <source>
        <dbReference type="EnsemblMetazoa" id="BGLB033755-PA"/>
    </source>
</evidence>
<dbReference type="AlphaFoldDB" id="A0A2C9LQA1"/>
<sequence length="152" mass="16544">DDIIVINKPNGIASQGGTNIVAGIDYMTSSCCDTYLVHRLDKETAGIMVLTKNYSTSRKLSEMFVNGLIKKTYYALLCNVPKSKSSVVNAALMHDGRKVCVDITSGKKAITEYSLISSYGGMGLVMLSPKTGRKHQIRVHMSYIGCPIIGDF</sequence>
<dbReference type="PROSITE" id="PS01129">
    <property type="entry name" value="PSI_RLU"/>
    <property type="match status" value="1"/>
</dbReference>
<dbReference type="SUPFAM" id="SSF55120">
    <property type="entry name" value="Pseudouridine synthase"/>
    <property type="match status" value="1"/>
</dbReference>
<dbReference type="GO" id="GO:0001522">
    <property type="term" value="P:pseudouridine synthesis"/>
    <property type="evidence" value="ECO:0007669"/>
    <property type="project" value="InterPro"/>
</dbReference>